<dbReference type="InterPro" id="IPR025641">
    <property type="entry name" value="DUF4340"/>
</dbReference>
<organism evidence="3">
    <name type="scientific">candidate division WOR-3 bacterium</name>
    <dbReference type="NCBI Taxonomy" id="2052148"/>
    <lineage>
        <taxon>Bacteria</taxon>
        <taxon>Bacteria division WOR-3</taxon>
    </lineage>
</organism>
<keyword evidence="1" id="KW-0812">Transmembrane</keyword>
<evidence type="ECO:0000313" key="3">
    <source>
        <dbReference type="EMBL" id="HGV97838.1"/>
    </source>
</evidence>
<dbReference type="Pfam" id="PF14238">
    <property type="entry name" value="DUF4340"/>
    <property type="match status" value="1"/>
</dbReference>
<evidence type="ECO:0000259" key="2">
    <source>
        <dbReference type="Pfam" id="PF14238"/>
    </source>
</evidence>
<accession>A0A7C4XL43</accession>
<keyword evidence="1" id="KW-0472">Membrane</keyword>
<evidence type="ECO:0000256" key="1">
    <source>
        <dbReference type="SAM" id="Phobius"/>
    </source>
</evidence>
<comment type="caution">
    <text evidence="3">The sequence shown here is derived from an EMBL/GenBank/DDBJ whole genome shotgun (WGS) entry which is preliminary data.</text>
</comment>
<protein>
    <submittedName>
        <fullName evidence="3">DUF4340 domain-containing protein</fullName>
    </submittedName>
</protein>
<feature type="domain" description="DUF4340" evidence="2">
    <location>
        <begin position="61"/>
        <end position="227"/>
    </location>
</feature>
<proteinExistence type="predicted"/>
<feature type="transmembrane region" description="Helical" evidence="1">
    <location>
        <begin position="6"/>
        <end position="24"/>
    </location>
</feature>
<sequence length="285" mass="33073">MKYRTIIILAGIIIILLLIVLFTGKKREPRYVISVEELKSIRIERPADTTEIEISPGGYRLIRPLEYSADSGLIANLLNGLKELQLGEVISQREDKYRDFEVDEKGIKLTLKGKKDIAFYIGKYAGDYLHSYLRFVQDKKVYLARGINKYQVNRSPDDWRDKTVLKLDRNSIAKIAFDEKEIVKRDTLWFYKDQQIERQKIDNILNLFSNLKANGFCDTAVFQKKYTIRIFAGSEYILEVGEKKDYSYLVKLPDKQTIFLVNEYVINSLNEVLPVIQAPAEVKKG</sequence>
<dbReference type="AlphaFoldDB" id="A0A7C4XL43"/>
<reference evidence="3" key="1">
    <citation type="journal article" date="2020" name="mSystems">
        <title>Genome- and Community-Level Interaction Insights into Carbon Utilization and Element Cycling Functions of Hydrothermarchaeota in Hydrothermal Sediment.</title>
        <authorList>
            <person name="Zhou Z."/>
            <person name="Liu Y."/>
            <person name="Xu W."/>
            <person name="Pan J."/>
            <person name="Luo Z.H."/>
            <person name="Li M."/>
        </authorList>
    </citation>
    <scope>NUCLEOTIDE SEQUENCE [LARGE SCALE GENOMIC DNA]</scope>
    <source>
        <strain evidence="3">SpSt-774</strain>
    </source>
</reference>
<keyword evidence="1" id="KW-1133">Transmembrane helix</keyword>
<dbReference type="EMBL" id="DTGZ01000108">
    <property type="protein sequence ID" value="HGV97838.1"/>
    <property type="molecule type" value="Genomic_DNA"/>
</dbReference>
<name>A0A7C4XL43_UNCW3</name>
<gene>
    <name evidence="3" type="ORF">ENV60_06040</name>
</gene>